<keyword evidence="4" id="KW-0808">Transferase</keyword>
<dbReference type="EMBL" id="JAIZPD010000001">
    <property type="protein sequence ID" value="KAH0968084.1"/>
    <property type="molecule type" value="Genomic_DNA"/>
</dbReference>
<gene>
    <name evidence="4" type="ORF">HRG_00726</name>
</gene>
<dbReference type="InterPro" id="IPR043502">
    <property type="entry name" value="DNA/RNA_pol_sf"/>
</dbReference>
<dbReference type="InterPro" id="IPR043128">
    <property type="entry name" value="Rev_trsase/Diguanyl_cyclase"/>
</dbReference>
<keyword evidence="4" id="KW-0695">RNA-directed DNA polymerase</keyword>
<dbReference type="GO" id="GO:0005739">
    <property type="term" value="C:mitochondrion"/>
    <property type="evidence" value="ECO:0007669"/>
    <property type="project" value="UniProtKB-SubCell"/>
</dbReference>
<keyword evidence="2" id="KW-0496">Mitochondrion</keyword>
<dbReference type="Pfam" id="PF00078">
    <property type="entry name" value="RVT_1"/>
    <property type="match status" value="1"/>
</dbReference>
<dbReference type="RefSeq" id="XP_044725597.1">
    <property type="nucleotide sequence ID" value="XM_044859197.1"/>
</dbReference>
<dbReference type="Proteomes" id="UP000824596">
    <property type="component" value="Unassembled WGS sequence"/>
</dbReference>
<comment type="caution">
    <text evidence="4">The sequence shown here is derived from an EMBL/GenBank/DDBJ whole genome shotgun (WGS) entry which is preliminary data.</text>
</comment>
<dbReference type="Gene3D" id="3.30.70.270">
    <property type="match status" value="1"/>
</dbReference>
<keyword evidence="5" id="KW-1185">Reference proteome</keyword>
<dbReference type="GeneID" id="68349855"/>
<dbReference type="InterPro" id="IPR000477">
    <property type="entry name" value="RT_dom"/>
</dbReference>
<organism evidence="4 5">
    <name type="scientific">Hirsutella rhossiliensis</name>
    <dbReference type="NCBI Taxonomy" id="111463"/>
    <lineage>
        <taxon>Eukaryota</taxon>
        <taxon>Fungi</taxon>
        <taxon>Dikarya</taxon>
        <taxon>Ascomycota</taxon>
        <taxon>Pezizomycotina</taxon>
        <taxon>Sordariomycetes</taxon>
        <taxon>Hypocreomycetidae</taxon>
        <taxon>Hypocreales</taxon>
        <taxon>Ophiocordycipitaceae</taxon>
        <taxon>Hirsutella</taxon>
    </lineage>
</organism>
<dbReference type="PANTHER" id="PTHR24559">
    <property type="entry name" value="TRANSPOSON TY3-I GAG-POL POLYPROTEIN"/>
    <property type="match status" value="1"/>
</dbReference>
<dbReference type="FunFam" id="3.30.70.270:FF:000003">
    <property type="entry name" value="Transposon Ty3-G Gag-Pol polyprotein"/>
    <property type="match status" value="1"/>
</dbReference>
<dbReference type="OrthoDB" id="5100833at2759"/>
<accession>A0A9P8N993</accession>
<dbReference type="CDD" id="cd01647">
    <property type="entry name" value="RT_LTR"/>
    <property type="match status" value="1"/>
</dbReference>
<proteinExistence type="predicted"/>
<protein>
    <submittedName>
        <fullName evidence="4">Reverse transcriptase (RNA-dependent DNA polymerase) domain-containing protein</fullName>
    </submittedName>
</protein>
<name>A0A9P8N993_9HYPO</name>
<reference evidence="4" key="1">
    <citation type="submission" date="2021-09" db="EMBL/GenBank/DDBJ databases">
        <title>A high-quality genome of the endoparasitic fungus Hirsutella rhossiliensis with a comparison of Hirsutella genomes reveals transposable elements contributing to genome size variation.</title>
        <authorList>
            <person name="Lin R."/>
            <person name="Jiao Y."/>
            <person name="Sun X."/>
            <person name="Ling J."/>
            <person name="Xie B."/>
            <person name="Cheng X."/>
        </authorList>
    </citation>
    <scope>NUCLEOTIDE SEQUENCE</scope>
    <source>
        <strain evidence="4">HR02</strain>
    </source>
</reference>
<evidence type="ECO:0000313" key="4">
    <source>
        <dbReference type="EMBL" id="KAH0968084.1"/>
    </source>
</evidence>
<comment type="subcellular location">
    <subcellularLocation>
        <location evidence="1">Mitochondrion</location>
    </subcellularLocation>
</comment>
<evidence type="ECO:0000256" key="2">
    <source>
        <dbReference type="ARBA" id="ARBA00023128"/>
    </source>
</evidence>
<dbReference type="GO" id="GO:0003964">
    <property type="term" value="F:RNA-directed DNA polymerase activity"/>
    <property type="evidence" value="ECO:0007669"/>
    <property type="project" value="UniProtKB-KW"/>
</dbReference>
<evidence type="ECO:0000259" key="3">
    <source>
        <dbReference type="PROSITE" id="PS50878"/>
    </source>
</evidence>
<dbReference type="SUPFAM" id="SSF56672">
    <property type="entry name" value="DNA/RNA polymerases"/>
    <property type="match status" value="1"/>
</dbReference>
<dbReference type="AlphaFoldDB" id="A0A9P8N993"/>
<dbReference type="PROSITE" id="PS50878">
    <property type="entry name" value="RT_POL"/>
    <property type="match status" value="1"/>
</dbReference>
<sequence length="230" mass="26472">MRDRYPLPLLSETLRTIAKARWFTKTTFRTRYGSFEWLVVPFGLTGAPAAFQRYINSALQDYLDDFVSAYIDDVLIFSSGSLQDHRDKVGKVLQRLMDAGLQLDINKSEFEVKAVKYLGFIIEAECGIRVDPEKVEAVKEWATPTNVKSDVPFRWDELCEEAFEKLKDLLITAPILHTSIQKGRLSWKQTLQDSRREANIRQPKRTTLSMTRSYSPFSDVWSSGNQSYGQ</sequence>
<keyword evidence="4" id="KW-0548">Nucleotidyltransferase</keyword>
<evidence type="ECO:0000256" key="1">
    <source>
        <dbReference type="ARBA" id="ARBA00004173"/>
    </source>
</evidence>
<dbReference type="InterPro" id="IPR053134">
    <property type="entry name" value="RNA-dir_DNA_polymerase"/>
</dbReference>
<feature type="domain" description="Reverse transcriptase" evidence="3">
    <location>
        <begin position="1"/>
        <end position="122"/>
    </location>
</feature>
<evidence type="ECO:0000313" key="5">
    <source>
        <dbReference type="Proteomes" id="UP000824596"/>
    </source>
</evidence>
<dbReference type="PANTHER" id="PTHR24559:SF444">
    <property type="entry name" value="REVERSE TRANSCRIPTASE DOMAIN-CONTAINING PROTEIN"/>
    <property type="match status" value="1"/>
</dbReference>
<dbReference type="Gene3D" id="3.10.10.10">
    <property type="entry name" value="HIV Type 1 Reverse Transcriptase, subunit A, domain 1"/>
    <property type="match status" value="1"/>
</dbReference>